<gene>
    <name evidence="1" type="primary">P0705A04.30</name>
</gene>
<reference evidence="2" key="2">
    <citation type="journal article" date="2008" name="Nucleic Acids Res.">
        <title>The rice annotation project database (RAP-DB): 2008 update.</title>
        <authorList>
            <consortium name="The rice annotation project (RAP)"/>
        </authorList>
    </citation>
    <scope>GENOME REANNOTATION</scope>
    <source>
        <strain evidence="2">cv. Nipponbare</strain>
    </source>
</reference>
<proteinExistence type="predicted"/>
<accession>Q6Z6R0</accession>
<name>Q6Z6R0_ORYSJ</name>
<organism evidence="1 2">
    <name type="scientific">Oryza sativa subsp. japonica</name>
    <name type="common">Rice</name>
    <dbReference type="NCBI Taxonomy" id="39947"/>
    <lineage>
        <taxon>Eukaryota</taxon>
        <taxon>Viridiplantae</taxon>
        <taxon>Streptophyta</taxon>
        <taxon>Embryophyta</taxon>
        <taxon>Tracheophyta</taxon>
        <taxon>Spermatophyta</taxon>
        <taxon>Magnoliopsida</taxon>
        <taxon>Liliopsida</taxon>
        <taxon>Poales</taxon>
        <taxon>Poaceae</taxon>
        <taxon>BOP clade</taxon>
        <taxon>Oryzoideae</taxon>
        <taxon>Oryzeae</taxon>
        <taxon>Oryzinae</taxon>
        <taxon>Oryza</taxon>
        <taxon>Oryza sativa</taxon>
    </lineage>
</organism>
<evidence type="ECO:0000313" key="1">
    <source>
        <dbReference type="EMBL" id="BAD15985.1"/>
    </source>
</evidence>
<sequence length="65" mass="6969">MAARGGVGCGGTERGLPWQRREKLDVLGAHWRGVKGGGQLWGGGEGRGRGRSVTLYFLYKSPVLI</sequence>
<dbReference type="AlphaFoldDB" id="Q6Z6R0"/>
<reference evidence="2" key="1">
    <citation type="journal article" date="2005" name="Nature">
        <title>The map-based sequence of the rice genome.</title>
        <authorList>
            <consortium name="International rice genome sequencing project (IRGSP)"/>
            <person name="Matsumoto T."/>
            <person name="Wu J."/>
            <person name="Kanamori H."/>
            <person name="Katayose Y."/>
            <person name="Fujisawa M."/>
            <person name="Namiki N."/>
            <person name="Mizuno H."/>
            <person name="Yamamoto K."/>
            <person name="Antonio B.A."/>
            <person name="Baba T."/>
            <person name="Sakata K."/>
            <person name="Nagamura Y."/>
            <person name="Aoki H."/>
            <person name="Arikawa K."/>
            <person name="Arita K."/>
            <person name="Bito T."/>
            <person name="Chiden Y."/>
            <person name="Fujitsuka N."/>
            <person name="Fukunaka R."/>
            <person name="Hamada M."/>
            <person name="Harada C."/>
            <person name="Hayashi A."/>
            <person name="Hijishita S."/>
            <person name="Honda M."/>
            <person name="Hosokawa S."/>
            <person name="Ichikawa Y."/>
            <person name="Idonuma A."/>
            <person name="Iijima M."/>
            <person name="Ikeda M."/>
            <person name="Ikeno M."/>
            <person name="Ito K."/>
            <person name="Ito S."/>
            <person name="Ito T."/>
            <person name="Ito Y."/>
            <person name="Ito Y."/>
            <person name="Iwabuchi A."/>
            <person name="Kamiya K."/>
            <person name="Karasawa W."/>
            <person name="Kurita K."/>
            <person name="Katagiri S."/>
            <person name="Kikuta A."/>
            <person name="Kobayashi H."/>
            <person name="Kobayashi N."/>
            <person name="Machita K."/>
            <person name="Maehara T."/>
            <person name="Masukawa M."/>
            <person name="Mizubayashi T."/>
            <person name="Mukai Y."/>
            <person name="Nagasaki H."/>
            <person name="Nagata Y."/>
            <person name="Naito S."/>
            <person name="Nakashima M."/>
            <person name="Nakama Y."/>
            <person name="Nakamichi Y."/>
            <person name="Nakamura M."/>
            <person name="Meguro A."/>
            <person name="Negishi M."/>
            <person name="Ohta I."/>
            <person name="Ohta T."/>
            <person name="Okamoto M."/>
            <person name="Ono N."/>
            <person name="Saji S."/>
            <person name="Sakaguchi M."/>
            <person name="Sakai K."/>
            <person name="Shibata M."/>
            <person name="Shimokawa T."/>
            <person name="Song J."/>
            <person name="Takazaki Y."/>
            <person name="Terasawa K."/>
            <person name="Tsugane M."/>
            <person name="Tsuji K."/>
            <person name="Ueda S."/>
            <person name="Waki K."/>
            <person name="Yamagata H."/>
            <person name="Yamamoto M."/>
            <person name="Yamamoto S."/>
            <person name="Yamane H."/>
            <person name="Yoshiki S."/>
            <person name="Yoshihara R."/>
            <person name="Yukawa K."/>
            <person name="Zhong H."/>
            <person name="Yano M."/>
            <person name="Yuan Q."/>
            <person name="Ouyang S."/>
            <person name="Liu J."/>
            <person name="Jones K.M."/>
            <person name="Gansberger K."/>
            <person name="Moffat K."/>
            <person name="Hill J."/>
            <person name="Bera J."/>
            <person name="Fadrosh D."/>
            <person name="Jin S."/>
            <person name="Johri S."/>
            <person name="Kim M."/>
            <person name="Overton L."/>
            <person name="Reardon M."/>
            <person name="Tsitrin T."/>
            <person name="Vuong H."/>
            <person name="Weaver B."/>
            <person name="Ciecko A."/>
            <person name="Tallon L."/>
            <person name="Jackson J."/>
            <person name="Pai G."/>
            <person name="Aken S.V."/>
            <person name="Utterback T."/>
            <person name="Reidmuller S."/>
            <person name="Feldblyum T."/>
            <person name="Hsiao J."/>
            <person name="Zismann V."/>
            <person name="Iobst S."/>
            <person name="de Vazeille A.R."/>
            <person name="Buell C.R."/>
            <person name="Ying K."/>
            <person name="Li Y."/>
            <person name="Lu T."/>
            <person name="Huang Y."/>
            <person name="Zhao Q."/>
            <person name="Feng Q."/>
            <person name="Zhang L."/>
            <person name="Zhu J."/>
            <person name="Weng Q."/>
            <person name="Mu J."/>
            <person name="Lu Y."/>
            <person name="Fan D."/>
            <person name="Liu Y."/>
            <person name="Guan J."/>
            <person name="Zhang Y."/>
            <person name="Yu S."/>
            <person name="Liu X."/>
            <person name="Zhang Y."/>
            <person name="Hong G."/>
            <person name="Han B."/>
            <person name="Choisne N."/>
            <person name="Demange N."/>
            <person name="Orjeda G."/>
            <person name="Samain S."/>
            <person name="Cattolico L."/>
            <person name="Pelletier E."/>
            <person name="Couloux A."/>
            <person name="Segurens B."/>
            <person name="Wincker P."/>
            <person name="D'Hont A."/>
            <person name="Scarpelli C."/>
            <person name="Weissenbach J."/>
            <person name="Salanoubat M."/>
            <person name="Quetier F."/>
            <person name="Yu Y."/>
            <person name="Kim H.R."/>
            <person name="Rambo T."/>
            <person name="Currie J."/>
            <person name="Collura K."/>
            <person name="Luo M."/>
            <person name="Yang T."/>
            <person name="Ammiraju J.S.S."/>
            <person name="Engler F."/>
            <person name="Soderlund C."/>
            <person name="Wing R.A."/>
            <person name="Palmer L.E."/>
            <person name="de la Bastide M."/>
            <person name="Spiegel L."/>
            <person name="Nascimento L."/>
            <person name="Zutavern T."/>
            <person name="O'Shaughnessy A."/>
            <person name="Dike S."/>
            <person name="Dedhia N."/>
            <person name="Preston R."/>
            <person name="Balija V."/>
            <person name="McCombie W.R."/>
            <person name="Chow T."/>
            <person name="Chen H."/>
            <person name="Chung M."/>
            <person name="Chen C."/>
            <person name="Shaw J."/>
            <person name="Wu H."/>
            <person name="Hsiao K."/>
            <person name="Chao Y."/>
            <person name="Chu M."/>
            <person name="Cheng C."/>
            <person name="Hour A."/>
            <person name="Lee P."/>
            <person name="Lin S."/>
            <person name="Lin Y."/>
            <person name="Liou J."/>
            <person name="Liu S."/>
            <person name="Hsing Y."/>
            <person name="Raghuvanshi S."/>
            <person name="Mohanty A."/>
            <person name="Bharti A.K."/>
            <person name="Gaur A."/>
            <person name="Gupta V."/>
            <person name="Kumar D."/>
            <person name="Ravi V."/>
            <person name="Vij S."/>
            <person name="Kapur A."/>
            <person name="Khurana P."/>
            <person name="Khurana P."/>
            <person name="Khurana J.P."/>
            <person name="Tyagi A.K."/>
            <person name="Gaikwad K."/>
            <person name="Singh A."/>
            <person name="Dalal V."/>
            <person name="Srivastava S."/>
            <person name="Dixit A."/>
            <person name="Pal A.K."/>
            <person name="Ghazi I.A."/>
            <person name="Yadav M."/>
            <person name="Pandit A."/>
            <person name="Bhargava A."/>
            <person name="Sureshbabu K."/>
            <person name="Batra K."/>
            <person name="Sharma T.R."/>
            <person name="Mohapatra T."/>
            <person name="Singh N.K."/>
            <person name="Messing J."/>
            <person name="Nelson A.B."/>
            <person name="Fuks G."/>
            <person name="Kavchok S."/>
            <person name="Keizer G."/>
            <person name="Linton E."/>
            <person name="Llaca V."/>
            <person name="Song R."/>
            <person name="Tanyolac B."/>
            <person name="Young S."/>
            <person name="Ho-Il K."/>
            <person name="Hahn J.H."/>
            <person name="Sangsakoo G."/>
            <person name="Vanavichit A."/>
            <person name="de Mattos Luiz.A.T."/>
            <person name="Zimmer P.D."/>
            <person name="Malone G."/>
            <person name="Dellagostin O."/>
            <person name="de Oliveira A.C."/>
            <person name="Bevan M."/>
            <person name="Bancroft I."/>
            <person name="Minx P."/>
            <person name="Cordum H."/>
            <person name="Wilson R."/>
            <person name="Cheng Z."/>
            <person name="Jin W."/>
            <person name="Jiang J."/>
            <person name="Leong S.A."/>
            <person name="Iwama H."/>
            <person name="Gojobori T."/>
            <person name="Itoh T."/>
            <person name="Niimura Y."/>
            <person name="Fujii Y."/>
            <person name="Habara T."/>
            <person name="Sakai H."/>
            <person name="Sato Y."/>
            <person name="Wilson G."/>
            <person name="Kumar K."/>
            <person name="McCouch S."/>
            <person name="Juretic N."/>
            <person name="Hoen D."/>
            <person name="Wright S."/>
            <person name="Bruskiewich R."/>
            <person name="Bureau T."/>
            <person name="Miyao A."/>
            <person name="Hirochika H."/>
            <person name="Nishikawa T."/>
            <person name="Kadowaki K."/>
            <person name="Sugiura M."/>
            <person name="Burr B."/>
            <person name="Sasaki T."/>
        </authorList>
    </citation>
    <scope>NUCLEOTIDE SEQUENCE [LARGE SCALE GENOMIC DNA]</scope>
    <source>
        <strain evidence="2">cv. Nipponbare</strain>
    </source>
</reference>
<evidence type="ECO:0000313" key="2">
    <source>
        <dbReference type="Proteomes" id="UP000000763"/>
    </source>
</evidence>
<dbReference type="Proteomes" id="UP000000763">
    <property type="component" value="Chromosome 2"/>
</dbReference>
<protein>
    <submittedName>
        <fullName evidence="1">Uncharacterized protein</fullName>
    </submittedName>
</protein>
<dbReference type="EMBL" id="AP004891">
    <property type="protein sequence ID" value="BAD15985.1"/>
    <property type="molecule type" value="Genomic_DNA"/>
</dbReference>